<organism evidence="1 2">
    <name type="scientific">Glomus cerebriforme</name>
    <dbReference type="NCBI Taxonomy" id="658196"/>
    <lineage>
        <taxon>Eukaryota</taxon>
        <taxon>Fungi</taxon>
        <taxon>Fungi incertae sedis</taxon>
        <taxon>Mucoromycota</taxon>
        <taxon>Glomeromycotina</taxon>
        <taxon>Glomeromycetes</taxon>
        <taxon>Glomerales</taxon>
        <taxon>Glomeraceae</taxon>
        <taxon>Glomus</taxon>
    </lineage>
</organism>
<comment type="caution">
    <text evidence="1">The sequence shown here is derived from an EMBL/GenBank/DDBJ whole genome shotgun (WGS) entry which is preliminary data.</text>
</comment>
<reference evidence="1 2" key="1">
    <citation type="submission" date="2018-06" db="EMBL/GenBank/DDBJ databases">
        <title>Comparative genomics reveals the genomic features of Rhizophagus irregularis, R. cerebriforme, R. diaphanum and Gigaspora rosea, and their symbiotic lifestyle signature.</title>
        <authorList>
            <person name="Morin E."/>
            <person name="San Clemente H."/>
            <person name="Chen E.C.H."/>
            <person name="De La Providencia I."/>
            <person name="Hainaut M."/>
            <person name="Kuo A."/>
            <person name="Kohler A."/>
            <person name="Murat C."/>
            <person name="Tang N."/>
            <person name="Roy S."/>
            <person name="Loubradou J."/>
            <person name="Henrissat B."/>
            <person name="Grigoriev I.V."/>
            <person name="Corradi N."/>
            <person name="Roux C."/>
            <person name="Martin F.M."/>
        </authorList>
    </citation>
    <scope>NUCLEOTIDE SEQUENCE [LARGE SCALE GENOMIC DNA]</scope>
    <source>
        <strain evidence="1 2">DAOM 227022</strain>
    </source>
</reference>
<dbReference type="Proteomes" id="UP000265703">
    <property type="component" value="Unassembled WGS sequence"/>
</dbReference>
<dbReference type="EMBL" id="QKYT01000704">
    <property type="protein sequence ID" value="RIA82113.1"/>
    <property type="molecule type" value="Genomic_DNA"/>
</dbReference>
<name>A0A397S6V8_9GLOM</name>
<proteinExistence type="predicted"/>
<keyword evidence="2" id="KW-1185">Reference proteome</keyword>
<dbReference type="OrthoDB" id="2345545at2759"/>
<accession>A0A397S6V8</accession>
<dbReference type="AlphaFoldDB" id="A0A397S6V8"/>
<protein>
    <submittedName>
        <fullName evidence="1">Uncharacterized protein</fullName>
    </submittedName>
</protein>
<evidence type="ECO:0000313" key="1">
    <source>
        <dbReference type="EMBL" id="RIA82113.1"/>
    </source>
</evidence>
<evidence type="ECO:0000313" key="2">
    <source>
        <dbReference type="Proteomes" id="UP000265703"/>
    </source>
</evidence>
<sequence>MKIETRHLYGNLFGIGRKIAQIATEKRRFDILEILNQVLEELCDDTNEIINESNKVLNPHIVKSKGRPRNTRFKSSVETHKYSNKNGDSIISIQDNDGQSSSQIIADRKYVVIVT</sequence>
<gene>
    <name evidence="1" type="ORF">C1645_835888</name>
</gene>